<proteinExistence type="predicted"/>
<reference evidence="1" key="1">
    <citation type="journal article" date="2021" name="Proc. Natl. Acad. Sci. U.S.A.">
        <title>A Catalog of Tens of Thousands of Viruses from Human Metagenomes Reveals Hidden Associations with Chronic Diseases.</title>
        <authorList>
            <person name="Tisza M.J."/>
            <person name="Buck C.B."/>
        </authorList>
    </citation>
    <scope>NUCLEOTIDE SEQUENCE</scope>
    <source>
        <strain evidence="1">CtuSi15</strain>
    </source>
</reference>
<protein>
    <submittedName>
        <fullName evidence="1">Uncharacterized protein</fullName>
    </submittedName>
</protein>
<organism evidence="1">
    <name type="scientific">Myoviridae sp. ctuSi15</name>
    <dbReference type="NCBI Taxonomy" id="2826708"/>
    <lineage>
        <taxon>Viruses</taxon>
        <taxon>Duplodnaviria</taxon>
        <taxon>Heunggongvirae</taxon>
        <taxon>Uroviricota</taxon>
        <taxon>Caudoviricetes</taxon>
    </lineage>
</organism>
<sequence length="109" mass="12170">MVQSVSARYTTHQRAGGKALAEFTGTDADTITFDIELSAYLGVAPSKQREILKGYVDNHTTLPFVLGNEVFGSYRWVIKSVKFKTKYTDAFGVPTWITASVTLLEYPRE</sequence>
<dbReference type="EMBL" id="BK014946">
    <property type="protein sequence ID" value="DAD83872.1"/>
    <property type="molecule type" value="Genomic_DNA"/>
</dbReference>
<dbReference type="InterPro" id="IPR009734">
    <property type="entry name" value="Myoviridae_GpU"/>
</dbReference>
<accession>A0A8S5MNP2</accession>
<evidence type="ECO:0000313" key="1">
    <source>
        <dbReference type="EMBL" id="DAD83872.1"/>
    </source>
</evidence>
<name>A0A8S5MNP2_9CAUD</name>
<dbReference type="Pfam" id="PF06995">
    <property type="entry name" value="Phage_P2_GpU"/>
    <property type="match status" value="1"/>
</dbReference>